<dbReference type="GO" id="GO:0005524">
    <property type="term" value="F:ATP binding"/>
    <property type="evidence" value="ECO:0007669"/>
    <property type="project" value="UniProtKB-KW"/>
</dbReference>
<dbReference type="PANTHER" id="PTHR42749">
    <property type="entry name" value="CELL SHAPE-DETERMINING PROTEIN MREB"/>
    <property type="match status" value="1"/>
</dbReference>
<keyword evidence="4 6" id="KW-0133">Cell shape</keyword>
<keyword evidence="3 6" id="KW-0067">ATP-binding</keyword>
<dbReference type="InterPro" id="IPR004753">
    <property type="entry name" value="MreB"/>
</dbReference>
<dbReference type="CDD" id="cd10225">
    <property type="entry name" value="ASKHA_NBD_MreB-like"/>
    <property type="match status" value="1"/>
</dbReference>
<protein>
    <recommendedName>
        <fullName evidence="6">Cell shape-determining protein MreB</fullName>
    </recommendedName>
</protein>
<dbReference type="NCBIfam" id="TIGR00904">
    <property type="entry name" value="mreB"/>
    <property type="match status" value="1"/>
</dbReference>
<keyword evidence="1 6" id="KW-0963">Cytoplasm</keyword>
<reference evidence="8" key="1">
    <citation type="submission" date="2017-09" db="EMBL/GenBank/DDBJ databases">
        <title>Depth-based differentiation of microbial function through sediment-hosted aquifers and enrichment of novel symbionts in the deep terrestrial subsurface.</title>
        <authorList>
            <person name="Probst A.J."/>
            <person name="Ladd B."/>
            <person name="Jarett J.K."/>
            <person name="Geller-Mcgrath D.E."/>
            <person name="Sieber C.M.K."/>
            <person name="Emerson J.B."/>
            <person name="Anantharaman K."/>
            <person name="Thomas B.C."/>
            <person name="Malmstrom R."/>
            <person name="Stieglmeier M."/>
            <person name="Klingl A."/>
            <person name="Woyke T."/>
            <person name="Ryan C.M."/>
            <person name="Banfield J.F."/>
        </authorList>
    </citation>
    <scope>NUCLEOTIDE SEQUENCE [LARGE SCALE GENOMIC DNA]</scope>
</reference>
<feature type="binding site" evidence="6">
    <location>
        <begin position="201"/>
        <end position="204"/>
    </location>
    <ligand>
        <name>ATP</name>
        <dbReference type="ChEBI" id="CHEBI:30616"/>
    </ligand>
</feature>
<dbReference type="SUPFAM" id="SSF53067">
    <property type="entry name" value="Actin-like ATPase domain"/>
    <property type="match status" value="2"/>
</dbReference>
<dbReference type="PANTHER" id="PTHR42749:SF1">
    <property type="entry name" value="CELL SHAPE-DETERMINING PROTEIN MREB"/>
    <property type="match status" value="1"/>
</dbReference>
<evidence type="ECO:0000256" key="5">
    <source>
        <dbReference type="ARBA" id="ARBA00023458"/>
    </source>
</evidence>
<dbReference type="NCBIfam" id="NF010539">
    <property type="entry name" value="PRK13927.1"/>
    <property type="match status" value="1"/>
</dbReference>
<dbReference type="AlphaFoldDB" id="A0A2M7UZV2"/>
<organism evidence="7 8">
    <name type="scientific">Candidatus Nealsonbacteria bacterium CG_4_10_14_0_2_um_filter_37_10</name>
    <dbReference type="NCBI Taxonomy" id="1974679"/>
    <lineage>
        <taxon>Bacteria</taxon>
        <taxon>Candidatus Nealsoniibacteriota</taxon>
    </lineage>
</organism>
<dbReference type="PRINTS" id="PR01652">
    <property type="entry name" value="SHAPEPROTEIN"/>
</dbReference>
<comment type="subunit">
    <text evidence="6">Forms polymers.</text>
</comment>
<gene>
    <name evidence="6" type="primary">mreB</name>
    <name evidence="7" type="ORF">COX89_01260</name>
</gene>
<dbReference type="GO" id="GO:0005737">
    <property type="term" value="C:cytoplasm"/>
    <property type="evidence" value="ECO:0007669"/>
    <property type="project" value="UniProtKB-SubCell"/>
</dbReference>
<dbReference type="GO" id="GO:0008360">
    <property type="term" value="P:regulation of cell shape"/>
    <property type="evidence" value="ECO:0007669"/>
    <property type="project" value="UniProtKB-UniRule"/>
</dbReference>
<proteinExistence type="inferred from homology"/>
<evidence type="ECO:0000256" key="4">
    <source>
        <dbReference type="ARBA" id="ARBA00022960"/>
    </source>
</evidence>
<dbReference type="EMBL" id="PFPC01000038">
    <property type="protein sequence ID" value="PIZ89487.1"/>
    <property type="molecule type" value="Genomic_DNA"/>
</dbReference>
<comment type="caution">
    <text evidence="6">Lacks conserved residue(s) required for the propagation of feature annotation.</text>
</comment>
<evidence type="ECO:0000256" key="1">
    <source>
        <dbReference type="ARBA" id="ARBA00022490"/>
    </source>
</evidence>
<dbReference type="GO" id="GO:0000902">
    <property type="term" value="P:cell morphogenesis"/>
    <property type="evidence" value="ECO:0007669"/>
    <property type="project" value="InterPro"/>
</dbReference>
<evidence type="ECO:0000256" key="3">
    <source>
        <dbReference type="ARBA" id="ARBA00022840"/>
    </source>
</evidence>
<dbReference type="InterPro" id="IPR043129">
    <property type="entry name" value="ATPase_NBD"/>
</dbReference>
<comment type="similarity">
    <text evidence="5 6">Belongs to the FtsA/MreB family.</text>
</comment>
<dbReference type="Gene3D" id="3.30.420.40">
    <property type="match status" value="3"/>
</dbReference>
<dbReference type="Proteomes" id="UP000231538">
    <property type="component" value="Unassembled WGS sequence"/>
</dbReference>
<keyword evidence="2 6" id="KW-0547">Nucleotide-binding</keyword>
<feature type="binding site" evidence="6">
    <location>
        <begin position="281"/>
        <end position="284"/>
    </location>
    <ligand>
        <name>ATP</name>
        <dbReference type="ChEBI" id="CHEBI:30616"/>
    </ligand>
</feature>
<evidence type="ECO:0000256" key="2">
    <source>
        <dbReference type="ARBA" id="ARBA00022741"/>
    </source>
</evidence>
<comment type="caution">
    <text evidence="7">The sequence shown here is derived from an EMBL/GenBank/DDBJ whole genome shotgun (WGS) entry which is preliminary data.</text>
</comment>
<comment type="subcellular location">
    <subcellularLocation>
        <location evidence="6">Cytoplasm</location>
    </subcellularLocation>
    <text evidence="6">Membrane-associated.</text>
</comment>
<dbReference type="HAMAP" id="MF_02207">
    <property type="entry name" value="MreB"/>
    <property type="match status" value="1"/>
</dbReference>
<evidence type="ECO:0000313" key="8">
    <source>
        <dbReference type="Proteomes" id="UP000231538"/>
    </source>
</evidence>
<comment type="function">
    <text evidence="6">Forms membrane-associated dynamic filaments that are essential for cell shape determination. Acts by regulating cell wall synthesis and cell elongation, and thus cell shape. A feedback loop between cell geometry and MreB localization may maintain elongated cell shape by targeting cell wall growth to regions of negative cell wall curvature.</text>
</comment>
<evidence type="ECO:0000256" key="6">
    <source>
        <dbReference type="HAMAP-Rule" id="MF_02207"/>
    </source>
</evidence>
<dbReference type="Pfam" id="PF06723">
    <property type="entry name" value="MreB_Mbl"/>
    <property type="match status" value="1"/>
</dbReference>
<accession>A0A2M7UZV2</accession>
<evidence type="ECO:0000313" key="7">
    <source>
        <dbReference type="EMBL" id="PIZ89487.1"/>
    </source>
</evidence>
<sequence>MKIGIDLGTCNSVVFIPQKGVVLQEPSVVAVSLAENKILAVGEVAKEMTGRTPDTIRIYRPLKDGVIADFRVTQAMLKYFIDKVSGRWRFFKPELMIGVPAGITSTERRAVIEAGTNAGAKAVYLAKEPILAAIGAGIPINSCSGNMIVDVGGGTSEVAVISLGGIVTCHSLRVAGDKMDLVVSDYIKKKYNLAIGEQTAEEIKIKIATALPEKEDKKIEIRGRDLILGLPRNIKVSGNEICEAISDTLSEIIQVIKAVLRETPPELSADVMDKGMILSGGGALLRNFPELIAQSTGIPCTMAEEPLTCVAKGTGVVLENLDVYKKSIMVKK</sequence>
<feature type="binding site" evidence="6">
    <location>
        <begin position="153"/>
        <end position="155"/>
    </location>
    <ligand>
        <name>ATP</name>
        <dbReference type="ChEBI" id="CHEBI:30616"/>
    </ligand>
</feature>
<name>A0A2M7UZV2_9BACT</name>
<dbReference type="InterPro" id="IPR056546">
    <property type="entry name" value="MreB_MamK-like"/>
</dbReference>